<dbReference type="STRING" id="37992.A0A4Z0Z626"/>
<dbReference type="OrthoDB" id="2279190at2759"/>
<comment type="caution">
    <text evidence="2">The sequence shown here is derived from an EMBL/GenBank/DDBJ whole genome shotgun (WGS) entry which is preliminary data.</text>
</comment>
<proteinExistence type="predicted"/>
<name>A0A4Z0Z626_9PEZI</name>
<dbReference type="EMBL" id="SKBN01000077">
    <property type="protein sequence ID" value="TGJ84042.1"/>
    <property type="molecule type" value="Genomic_DNA"/>
</dbReference>
<evidence type="ECO:0000313" key="3">
    <source>
        <dbReference type="Proteomes" id="UP000297716"/>
    </source>
</evidence>
<dbReference type="AlphaFoldDB" id="A0A4Z0Z626"/>
<gene>
    <name evidence="2" type="ORF">E0Z10_g4748</name>
</gene>
<sequence length="226" mass="24009">MASPVKTAPPTALDRSFGESSLAPSLPLPGLSGKANSSTGNLLKGPIDDDGKLKSAALLVGIKLDLEAEVHLTARVRGDIDNHGNHNNHDYHDYHDALITGLFFLGGSKSDNGSEFEFGNIRVRLQTSSQGFVLGAGRESVSILQITLRFTLDFMDQENFGLDLENESTKKTDQNTTRGKGGMGNGVGSGMKNEARRSGDLGGEHSLSLSLTMTMTIMAVNTTTLS</sequence>
<protein>
    <submittedName>
        <fullName evidence="2">Uncharacterized protein</fullName>
    </submittedName>
</protein>
<reference evidence="2 3" key="1">
    <citation type="submission" date="2019-03" db="EMBL/GenBank/DDBJ databases">
        <title>Draft genome sequence of Xylaria hypoxylon DSM 108379, a ubiquitous saprotrophic-parasitic fungi on hardwood.</title>
        <authorList>
            <person name="Buettner E."/>
            <person name="Leonhardt S."/>
            <person name="Gebauer A.M."/>
            <person name="Liers C."/>
            <person name="Hofrichter M."/>
            <person name="Kellner H."/>
        </authorList>
    </citation>
    <scope>NUCLEOTIDE SEQUENCE [LARGE SCALE GENOMIC DNA]</scope>
    <source>
        <strain evidence="2 3">DSM 108379</strain>
    </source>
</reference>
<organism evidence="2 3">
    <name type="scientific">Xylaria hypoxylon</name>
    <dbReference type="NCBI Taxonomy" id="37992"/>
    <lineage>
        <taxon>Eukaryota</taxon>
        <taxon>Fungi</taxon>
        <taxon>Dikarya</taxon>
        <taxon>Ascomycota</taxon>
        <taxon>Pezizomycotina</taxon>
        <taxon>Sordariomycetes</taxon>
        <taxon>Xylariomycetidae</taxon>
        <taxon>Xylariales</taxon>
        <taxon>Xylariaceae</taxon>
        <taxon>Xylaria</taxon>
    </lineage>
</organism>
<feature type="compositionally biased region" description="Basic and acidic residues" evidence="1">
    <location>
        <begin position="193"/>
        <end position="203"/>
    </location>
</feature>
<feature type="region of interest" description="Disordered" evidence="1">
    <location>
        <begin position="166"/>
        <end position="203"/>
    </location>
</feature>
<accession>A0A4Z0Z626</accession>
<feature type="region of interest" description="Disordered" evidence="1">
    <location>
        <begin position="1"/>
        <end position="20"/>
    </location>
</feature>
<evidence type="ECO:0000313" key="2">
    <source>
        <dbReference type="EMBL" id="TGJ84042.1"/>
    </source>
</evidence>
<keyword evidence="3" id="KW-1185">Reference proteome</keyword>
<evidence type="ECO:0000256" key="1">
    <source>
        <dbReference type="SAM" id="MobiDB-lite"/>
    </source>
</evidence>
<feature type="compositionally biased region" description="Gly residues" evidence="1">
    <location>
        <begin position="179"/>
        <end position="189"/>
    </location>
</feature>
<dbReference type="Proteomes" id="UP000297716">
    <property type="component" value="Unassembled WGS sequence"/>
</dbReference>